<dbReference type="InterPro" id="IPR013325">
    <property type="entry name" value="RNA_pol_sigma_r2"/>
</dbReference>
<reference evidence="12" key="1">
    <citation type="submission" date="2020-08" db="EMBL/GenBank/DDBJ databases">
        <title>Whole genome shotgun sequence of Polymorphospora rubra NBRC 101157.</title>
        <authorList>
            <person name="Komaki H."/>
            <person name="Tamura T."/>
        </authorList>
    </citation>
    <scope>NUCLEOTIDE SEQUENCE</scope>
    <source>
        <strain evidence="12">NBRC 101157</strain>
    </source>
</reference>
<keyword evidence="5" id="KW-0732">Signal</keyword>
<dbReference type="KEGG" id="pry:Prubr_52970"/>
<gene>
    <name evidence="12" type="ORF">Prubr_52970</name>
</gene>
<dbReference type="InterPro" id="IPR012334">
    <property type="entry name" value="Pectin_lyas_fold"/>
</dbReference>
<keyword evidence="6" id="KW-0106">Calcium</keyword>
<dbReference type="SUPFAM" id="SSF88946">
    <property type="entry name" value="Sigma2 domain of RNA polymerase sigma factors"/>
    <property type="match status" value="1"/>
</dbReference>
<dbReference type="InterPro" id="IPR014284">
    <property type="entry name" value="RNA_pol_sigma-70_dom"/>
</dbReference>
<evidence type="ECO:0000313" key="12">
    <source>
        <dbReference type="EMBL" id="BCJ68276.1"/>
    </source>
</evidence>
<dbReference type="GO" id="GO:0006352">
    <property type="term" value="P:DNA-templated transcription initiation"/>
    <property type="evidence" value="ECO:0007669"/>
    <property type="project" value="InterPro"/>
</dbReference>
<comment type="similarity">
    <text evidence="8">Belongs to the polysaccharide lyase 9 family.</text>
</comment>
<protein>
    <submittedName>
        <fullName evidence="12">Uncharacterized protein</fullName>
    </submittedName>
</protein>
<evidence type="ECO:0000256" key="8">
    <source>
        <dbReference type="ARBA" id="ARBA00038263"/>
    </source>
</evidence>
<evidence type="ECO:0000259" key="10">
    <source>
        <dbReference type="Pfam" id="PF04542"/>
    </source>
</evidence>
<feature type="region of interest" description="Disordered" evidence="9">
    <location>
        <begin position="90"/>
        <end position="113"/>
    </location>
</feature>
<evidence type="ECO:0000256" key="6">
    <source>
        <dbReference type="ARBA" id="ARBA00022837"/>
    </source>
</evidence>
<dbReference type="EMBL" id="AP023359">
    <property type="protein sequence ID" value="BCJ68276.1"/>
    <property type="molecule type" value="Genomic_DNA"/>
</dbReference>
<keyword evidence="4" id="KW-0479">Metal-binding</keyword>
<dbReference type="PANTHER" id="PTHR40088">
    <property type="entry name" value="PECTATE LYASE (EUROFUNG)"/>
    <property type="match status" value="1"/>
</dbReference>
<evidence type="ECO:0000256" key="2">
    <source>
        <dbReference type="ARBA" id="ARBA00004613"/>
    </source>
</evidence>
<keyword evidence="13" id="KW-1185">Reference proteome</keyword>
<dbReference type="Proteomes" id="UP000680866">
    <property type="component" value="Chromosome"/>
</dbReference>
<dbReference type="Gene3D" id="1.10.1740.10">
    <property type="match status" value="1"/>
</dbReference>
<dbReference type="Pfam" id="PF13229">
    <property type="entry name" value="Beta_helix"/>
    <property type="match status" value="1"/>
</dbReference>
<feature type="region of interest" description="Disordered" evidence="9">
    <location>
        <begin position="322"/>
        <end position="351"/>
    </location>
</feature>
<dbReference type="Gene3D" id="2.160.20.10">
    <property type="entry name" value="Single-stranded right-handed beta-helix, Pectin lyase-like"/>
    <property type="match status" value="1"/>
</dbReference>
<dbReference type="SMART" id="SM00710">
    <property type="entry name" value="PbH1"/>
    <property type="match status" value="5"/>
</dbReference>
<dbReference type="GO" id="GO:0046872">
    <property type="term" value="F:metal ion binding"/>
    <property type="evidence" value="ECO:0007669"/>
    <property type="project" value="UniProtKB-KW"/>
</dbReference>
<keyword evidence="7" id="KW-0456">Lyase</keyword>
<evidence type="ECO:0000256" key="3">
    <source>
        <dbReference type="ARBA" id="ARBA00022525"/>
    </source>
</evidence>
<evidence type="ECO:0000313" key="13">
    <source>
        <dbReference type="Proteomes" id="UP000680866"/>
    </source>
</evidence>
<feature type="compositionally biased region" description="Low complexity" evidence="9">
    <location>
        <begin position="333"/>
        <end position="351"/>
    </location>
</feature>
<dbReference type="InterPro" id="IPR039448">
    <property type="entry name" value="Beta_helix"/>
</dbReference>
<feature type="region of interest" description="Disordered" evidence="9">
    <location>
        <begin position="669"/>
        <end position="706"/>
    </location>
</feature>
<dbReference type="NCBIfam" id="TIGR02937">
    <property type="entry name" value="sigma70-ECF"/>
    <property type="match status" value="1"/>
</dbReference>
<dbReference type="SUPFAM" id="SSF51126">
    <property type="entry name" value="Pectin lyase-like"/>
    <property type="match status" value="1"/>
</dbReference>
<comment type="cofactor">
    <cofactor evidence="1">
        <name>Ca(2+)</name>
        <dbReference type="ChEBI" id="CHEBI:29108"/>
    </cofactor>
</comment>
<dbReference type="AlphaFoldDB" id="A0A810N4G4"/>
<evidence type="ECO:0000256" key="1">
    <source>
        <dbReference type="ARBA" id="ARBA00001913"/>
    </source>
</evidence>
<sequence>METTADVELVTAAQRGDRQALADLLAAHLPLVHNVVGRALPERSDVDDVVQETMLRAVERLSDLRDPARFRSWLLTIAIRQVKDRMRARRQALSRQTPLTEYTETPDPDTDIAPHAVDRISRIEERHEFLAAVRWLTTDERHLLALWWQEVNGTLTRTEVADTLAISIAHAGVRIQRMKAQLMLARTVLRACRLRPRCAGLAEAARGWDGGPDPRWFRKLARHVRHCPTCGAAGTHLPVEHHVVAIGLLPASAAHLPELLGTAAAAGKAATGTAPLFDAVRRLAEHLSVKPAAVVATPVVGAVAVLAVTLLPPLAEDDGLAQPLPVPPATGGATSPAVTARPSASPSAAPPTEIFVAADGDDRAAGTRAQPYASLNKAVSVVRPGQTIFLRGGVHRATEPVRIDMDGTADRRITLVNFPGERPTLDASRVAGNEPYLILGADHWTIEGIDIVKAPRDPLVCQSCSHNVFRNLSVHDNGGTGLVLRGAGTSDNQILDSDFHHNTDAAGRDADGLAFRSGSGTGNVVRGCRTFDNVDDGLAIDGFADPVTIDGTWSFGNGINRWDLPEVYGSGHGFDLGDDPTAHVVTRSAAWKNNGHGFTGAGARATHRIERNTAFRNAGDGFAFPSSPAVFRDNLALGNFRHSVLVDDPDAAGNSWNEPGWKTEVIREIDPATAEAPRPADGALPDTDYLTHTNDPRVGAPMKPVR</sequence>
<name>A0A810N4G4_9ACTN</name>
<dbReference type="InterPro" id="IPR007627">
    <property type="entry name" value="RNA_pol_sigma70_r2"/>
</dbReference>
<feature type="domain" description="Right handed beta helix" evidence="11">
    <location>
        <begin position="438"/>
        <end position="597"/>
    </location>
</feature>
<evidence type="ECO:0000256" key="4">
    <source>
        <dbReference type="ARBA" id="ARBA00022723"/>
    </source>
</evidence>
<dbReference type="InterPro" id="IPR011050">
    <property type="entry name" value="Pectin_lyase_fold/virulence"/>
</dbReference>
<dbReference type="GO" id="GO:0003700">
    <property type="term" value="F:DNA-binding transcription factor activity"/>
    <property type="evidence" value="ECO:0007669"/>
    <property type="project" value="InterPro"/>
</dbReference>
<feature type="domain" description="RNA polymerase sigma-70 region 2" evidence="10">
    <location>
        <begin position="25"/>
        <end position="90"/>
    </location>
</feature>
<dbReference type="RefSeq" id="WP_212817548.1">
    <property type="nucleotide sequence ID" value="NZ_AP023359.1"/>
</dbReference>
<proteinExistence type="inferred from homology"/>
<dbReference type="InterPro" id="IPR006626">
    <property type="entry name" value="PbH1"/>
</dbReference>
<dbReference type="InterPro" id="IPR052052">
    <property type="entry name" value="Polysaccharide_Lyase_9"/>
</dbReference>
<comment type="subcellular location">
    <subcellularLocation>
        <location evidence="2">Secreted</location>
    </subcellularLocation>
</comment>
<evidence type="ECO:0000256" key="9">
    <source>
        <dbReference type="SAM" id="MobiDB-lite"/>
    </source>
</evidence>
<dbReference type="Pfam" id="PF04542">
    <property type="entry name" value="Sigma70_r2"/>
    <property type="match status" value="1"/>
</dbReference>
<keyword evidence="3" id="KW-0964">Secreted</keyword>
<dbReference type="GO" id="GO:0005576">
    <property type="term" value="C:extracellular region"/>
    <property type="evidence" value="ECO:0007669"/>
    <property type="project" value="UniProtKB-SubCell"/>
</dbReference>
<evidence type="ECO:0000256" key="5">
    <source>
        <dbReference type="ARBA" id="ARBA00022729"/>
    </source>
</evidence>
<evidence type="ECO:0000256" key="7">
    <source>
        <dbReference type="ARBA" id="ARBA00023239"/>
    </source>
</evidence>
<dbReference type="GO" id="GO:0016837">
    <property type="term" value="F:carbon-oxygen lyase activity, acting on polysaccharides"/>
    <property type="evidence" value="ECO:0007669"/>
    <property type="project" value="TreeGrafter"/>
</dbReference>
<dbReference type="PANTHER" id="PTHR40088:SF1">
    <property type="entry name" value="PECTATE LYASE PEL9"/>
    <property type="match status" value="1"/>
</dbReference>
<organism evidence="12 13">
    <name type="scientific">Polymorphospora rubra</name>
    <dbReference type="NCBI Taxonomy" id="338584"/>
    <lineage>
        <taxon>Bacteria</taxon>
        <taxon>Bacillati</taxon>
        <taxon>Actinomycetota</taxon>
        <taxon>Actinomycetes</taxon>
        <taxon>Micromonosporales</taxon>
        <taxon>Micromonosporaceae</taxon>
        <taxon>Polymorphospora</taxon>
    </lineage>
</organism>
<evidence type="ECO:0000259" key="11">
    <source>
        <dbReference type="Pfam" id="PF13229"/>
    </source>
</evidence>
<accession>A0A810N4G4</accession>